<comment type="caution">
    <text evidence="5">The sequence shown here is derived from an EMBL/GenBank/DDBJ whole genome shotgun (WGS) entry which is preliminary data.</text>
</comment>
<feature type="compositionally biased region" description="Polar residues" evidence="3">
    <location>
        <begin position="505"/>
        <end position="515"/>
    </location>
</feature>
<evidence type="ECO:0000313" key="6">
    <source>
        <dbReference type="Proteomes" id="UP000187013"/>
    </source>
</evidence>
<feature type="compositionally biased region" description="Basic and acidic residues" evidence="3">
    <location>
        <begin position="587"/>
        <end position="596"/>
    </location>
</feature>
<dbReference type="InterPro" id="IPR035552">
    <property type="entry name" value="Mti1_SH3"/>
</dbReference>
<feature type="compositionally biased region" description="Pro residues" evidence="3">
    <location>
        <begin position="753"/>
        <end position="767"/>
    </location>
</feature>
<feature type="compositionally biased region" description="Basic and acidic residues" evidence="3">
    <location>
        <begin position="306"/>
        <end position="329"/>
    </location>
</feature>
<feature type="compositionally biased region" description="Basic and acidic residues" evidence="3">
    <location>
        <begin position="412"/>
        <end position="421"/>
    </location>
</feature>
<evidence type="ECO:0000313" key="5">
    <source>
        <dbReference type="EMBL" id="GAV54789.1"/>
    </source>
</evidence>
<dbReference type="InterPro" id="IPR036028">
    <property type="entry name" value="SH3-like_dom_sf"/>
</dbReference>
<evidence type="ECO:0000256" key="1">
    <source>
        <dbReference type="ARBA" id="ARBA00022443"/>
    </source>
</evidence>
<dbReference type="OrthoDB" id="207120at2759"/>
<feature type="compositionally biased region" description="Basic and acidic residues" evidence="3">
    <location>
        <begin position="336"/>
        <end position="346"/>
    </location>
</feature>
<feature type="compositionally biased region" description="Polar residues" evidence="3">
    <location>
        <begin position="732"/>
        <end position="744"/>
    </location>
</feature>
<dbReference type="Proteomes" id="UP000187013">
    <property type="component" value="Unassembled WGS sequence"/>
</dbReference>
<gene>
    <name evidence="5" type="ORF">ZYGR_0AS01120</name>
</gene>
<feature type="domain" description="SH3" evidence="4">
    <location>
        <begin position="5"/>
        <end position="69"/>
    </location>
</feature>
<organism evidence="5 6">
    <name type="scientific">Zygosaccharomyces rouxii</name>
    <dbReference type="NCBI Taxonomy" id="4956"/>
    <lineage>
        <taxon>Eukaryota</taxon>
        <taxon>Fungi</taxon>
        <taxon>Dikarya</taxon>
        <taxon>Ascomycota</taxon>
        <taxon>Saccharomycotina</taxon>
        <taxon>Saccharomycetes</taxon>
        <taxon>Saccharomycetales</taxon>
        <taxon>Saccharomycetaceae</taxon>
        <taxon>Zygosaccharomyces</taxon>
    </lineage>
</organism>
<evidence type="ECO:0000256" key="2">
    <source>
        <dbReference type="PROSITE-ProRule" id="PRU00192"/>
    </source>
</evidence>
<protein>
    <recommendedName>
        <fullName evidence="4">SH3 domain-containing protein</fullName>
    </recommendedName>
</protein>
<dbReference type="EMBL" id="BDGX01000045">
    <property type="protein sequence ID" value="GAV54789.1"/>
    <property type="molecule type" value="Genomic_DNA"/>
</dbReference>
<feature type="compositionally biased region" description="Acidic residues" evidence="3">
    <location>
        <begin position="347"/>
        <end position="360"/>
    </location>
</feature>
<feature type="compositionally biased region" description="Polar residues" evidence="3">
    <location>
        <begin position="618"/>
        <end position="629"/>
    </location>
</feature>
<feature type="compositionally biased region" description="Acidic residues" evidence="3">
    <location>
        <begin position="450"/>
        <end position="460"/>
    </location>
</feature>
<dbReference type="InterPro" id="IPR057402">
    <property type="entry name" value="AIM3_BBC1_C"/>
</dbReference>
<feature type="region of interest" description="Disordered" evidence="3">
    <location>
        <begin position="85"/>
        <end position="800"/>
    </location>
</feature>
<feature type="compositionally biased region" description="Pro residues" evidence="3">
    <location>
        <begin position="540"/>
        <end position="555"/>
    </location>
</feature>
<dbReference type="Pfam" id="PF00018">
    <property type="entry name" value="SH3_1"/>
    <property type="match status" value="1"/>
</dbReference>
<dbReference type="InterPro" id="IPR001452">
    <property type="entry name" value="SH3_domain"/>
</dbReference>
<feature type="compositionally biased region" description="Polar residues" evidence="3">
    <location>
        <begin position="773"/>
        <end position="793"/>
    </location>
</feature>
<dbReference type="SMART" id="SM00326">
    <property type="entry name" value="SH3"/>
    <property type="match status" value="1"/>
</dbReference>
<name>A0A1Q3AG93_ZYGRO</name>
<feature type="compositionally biased region" description="Basic and acidic residues" evidence="3">
    <location>
        <begin position="461"/>
        <end position="474"/>
    </location>
</feature>
<feature type="compositionally biased region" description="Polar residues" evidence="3">
    <location>
        <begin position="597"/>
        <end position="607"/>
    </location>
</feature>
<proteinExistence type="predicted"/>
<dbReference type="SUPFAM" id="SSF50044">
    <property type="entry name" value="SH3-domain"/>
    <property type="match status" value="1"/>
</dbReference>
<feature type="compositionally biased region" description="Basic and acidic residues" evidence="3">
    <location>
        <begin position="98"/>
        <end position="107"/>
    </location>
</feature>
<dbReference type="PROSITE" id="PS50002">
    <property type="entry name" value="SH3"/>
    <property type="match status" value="1"/>
</dbReference>
<feature type="compositionally biased region" description="Basic and acidic residues" evidence="3">
    <location>
        <begin position="175"/>
        <end position="188"/>
    </location>
</feature>
<evidence type="ECO:0000259" key="4">
    <source>
        <dbReference type="PROSITE" id="PS50002"/>
    </source>
</evidence>
<dbReference type="Pfam" id="PF25459">
    <property type="entry name" value="AIM3_BBC1_C"/>
    <property type="match status" value="1"/>
</dbReference>
<feature type="compositionally biased region" description="Polar residues" evidence="3">
    <location>
        <begin position="574"/>
        <end position="586"/>
    </location>
</feature>
<dbReference type="Gene3D" id="2.30.30.40">
    <property type="entry name" value="SH3 Domains"/>
    <property type="match status" value="1"/>
</dbReference>
<dbReference type="AlphaFoldDB" id="A0A1Q3AG93"/>
<feature type="compositionally biased region" description="Polar residues" evidence="3">
    <location>
        <begin position="487"/>
        <end position="497"/>
    </location>
</feature>
<feature type="compositionally biased region" description="Basic and acidic residues" evidence="3">
    <location>
        <begin position="286"/>
        <end position="296"/>
    </location>
</feature>
<feature type="compositionally biased region" description="Basic and acidic residues" evidence="3">
    <location>
        <begin position="204"/>
        <end position="214"/>
    </location>
</feature>
<accession>A0A1Q3AG93</accession>
<reference evidence="5 6" key="1">
    <citation type="submission" date="2016-08" db="EMBL/GenBank/DDBJ databases">
        <title>Draft genome sequence of allopolyploid Zygosaccharomyces rouxii.</title>
        <authorList>
            <person name="Watanabe J."/>
            <person name="Uehara K."/>
            <person name="Mogi Y."/>
            <person name="Tsukioka Y."/>
        </authorList>
    </citation>
    <scope>NUCLEOTIDE SEQUENCE [LARGE SCALE GENOMIC DNA]</scope>
    <source>
        <strain evidence="5 6">NBRC 110957</strain>
    </source>
</reference>
<keyword evidence="1 2" id="KW-0728">SH3 domain</keyword>
<sequence>MCDPSTPFQVIALYPYRSDFEDDLNFDKDQIVTVTNIEDDQWYFGEYVGEGGQLLEGIFPKGFVTIHEKSSGKSTVEPTAAAAITAESAAEPVPSIESSHENDKDVDQSNQVDPMDPSVSKMKNKVSMFDQGTSEPAPLPRNSTFFGDSKDTSVKKTVMADPSHHYTPSTSFANVERKQREQPARVDIPEPVNRGESMESPEEDLPKMSLKDRIAMLQEQQRQQLQREQEKKAKKSKKRESTTGEGDTAPLDLENPEQPQHDFKHAASIKDNGLNHLNEGMEDLNLNEKRRIRDFEEPPPIPVVPERFEYDSHGLKEEKSEEHHQEPAKEAIGFTESRELDSNKEADDGEDEEEEEEDEEEARRAALTQKIARMADAGRYGGVPVGFNPFGMPTAVPPAGEPKKKKSAAKSSEPHVEERAPPKVVPIMPFADPNAVSFLNNQPAKHIHDAEDDIEEEREEFESKEPVKHTDELGTHGVSNDPEQESGYAQENTSLLESESKPTVPHSSNRQSTFMEPTMTHYDNESGQKDPPSLTEQPEPLTPSAPSAPPVPPISPERYHRQDELKNAVGEHLQQVSKPRASNSDDISFHSNDHSFNEPQSLGSPSEPQIPPIPASLDPSSSPTFSRTGASVPRRPSRGSSLRESEPSGARPSSILFHSQDGAPSSPKSFDHPKSAHSVDGVSDLPPAPAPPIPGAVSGDDADAREAPSGASSGAPPIPPFPPDHGAKRTSVHSNDTGSSTTHNRSVPSVPSAIPPAPGSPPTPGSRPPIAGQSPSEKLSTVSRAGTFNSKEGSGTAEGKTLKFNSEDSWWLKKEFPLHAFGQRVHCLMEVDDHLIKKKLNENYMVRDFYFLFEDYSQLHFSVNFDASNPHTTVQASQEYIPLRNQPQLLEEYAQRYGSYILHRASSLVGSHTNGFVPAILSHLENEVVPPIEGRTFGASIFAHNAGEAVRTQDVAEIRPGDILVIRKAKFDVLMKSGSREIISVGAETPHVAIIADYEFPKGKFRVIEEHSGKVVSSSYKLHRMRAGRLKVFRFIGRDYVGW</sequence>
<evidence type="ECO:0000256" key="3">
    <source>
        <dbReference type="SAM" id="MobiDB-lite"/>
    </source>
</evidence>
<dbReference type="CDD" id="cd11887">
    <property type="entry name" value="SH3_Bbc1"/>
    <property type="match status" value="1"/>
</dbReference>
<feature type="compositionally biased region" description="Basic and acidic residues" evidence="3">
    <location>
        <begin position="557"/>
        <end position="566"/>
    </location>
</feature>